<proteinExistence type="predicted"/>
<keyword evidence="3" id="KW-1185">Reference proteome</keyword>
<accession>A0A7N0VCG0</accession>
<dbReference type="Proteomes" id="UP000594263">
    <property type="component" value="Unplaced"/>
</dbReference>
<feature type="region of interest" description="Disordered" evidence="1">
    <location>
        <begin position="69"/>
        <end position="109"/>
    </location>
</feature>
<protein>
    <submittedName>
        <fullName evidence="2">Uncharacterized protein</fullName>
    </submittedName>
</protein>
<organism evidence="2 3">
    <name type="scientific">Kalanchoe fedtschenkoi</name>
    <name type="common">Lavender scallops</name>
    <name type="synonym">South American air plant</name>
    <dbReference type="NCBI Taxonomy" id="63787"/>
    <lineage>
        <taxon>Eukaryota</taxon>
        <taxon>Viridiplantae</taxon>
        <taxon>Streptophyta</taxon>
        <taxon>Embryophyta</taxon>
        <taxon>Tracheophyta</taxon>
        <taxon>Spermatophyta</taxon>
        <taxon>Magnoliopsida</taxon>
        <taxon>eudicotyledons</taxon>
        <taxon>Gunneridae</taxon>
        <taxon>Pentapetalae</taxon>
        <taxon>Saxifragales</taxon>
        <taxon>Crassulaceae</taxon>
        <taxon>Kalanchoe</taxon>
    </lineage>
</organism>
<dbReference type="EnsemblPlants" id="Kaladp0605s0002.1.v1.1">
    <property type="protein sequence ID" value="Kaladp0605s0002.1.v1.1.CDS.1"/>
    <property type="gene ID" value="Kaladp0605s0002.v1.1"/>
</dbReference>
<dbReference type="Gramene" id="Kaladp0605s0002.1.v1.1">
    <property type="protein sequence ID" value="Kaladp0605s0002.1.v1.1.CDS.1"/>
    <property type="gene ID" value="Kaladp0605s0002.v1.1"/>
</dbReference>
<evidence type="ECO:0000256" key="1">
    <source>
        <dbReference type="SAM" id="MobiDB-lite"/>
    </source>
</evidence>
<evidence type="ECO:0000313" key="2">
    <source>
        <dbReference type="EnsemblPlants" id="Kaladp0605s0002.1.v1.1.CDS.1"/>
    </source>
</evidence>
<reference evidence="2" key="1">
    <citation type="submission" date="2021-01" db="UniProtKB">
        <authorList>
            <consortium name="EnsemblPlants"/>
        </authorList>
    </citation>
    <scope>IDENTIFICATION</scope>
</reference>
<sequence length="119" mass="13095">MQVWRCCHRPPQAPEISRRAGAAAELERCGQQSRSGAAAADRLKPLKISRGAGAAAELAPSDWSYNSFLSQTNQQTHQKRGKSTSKLTNRAQFGRPASNLTNRNSPWTCDLLNRASNWS</sequence>
<dbReference type="AlphaFoldDB" id="A0A7N0VCG0"/>
<evidence type="ECO:0000313" key="3">
    <source>
        <dbReference type="Proteomes" id="UP000594263"/>
    </source>
</evidence>
<feature type="compositionally biased region" description="Polar residues" evidence="1">
    <location>
        <begin position="98"/>
        <end position="107"/>
    </location>
</feature>
<name>A0A7N0VCG0_KALFE</name>